<proteinExistence type="predicted"/>
<dbReference type="EMBL" id="JARKIB010000478">
    <property type="protein sequence ID" value="KAJ7705152.1"/>
    <property type="molecule type" value="Genomic_DNA"/>
</dbReference>
<evidence type="ECO:0000313" key="3">
    <source>
        <dbReference type="Proteomes" id="UP001215598"/>
    </source>
</evidence>
<protein>
    <submittedName>
        <fullName evidence="2">Uncharacterized protein</fullName>
    </submittedName>
</protein>
<reference evidence="2" key="1">
    <citation type="submission" date="2023-03" db="EMBL/GenBank/DDBJ databases">
        <title>Massive genome expansion in bonnet fungi (Mycena s.s.) driven by repeated elements and novel gene families across ecological guilds.</title>
        <authorList>
            <consortium name="Lawrence Berkeley National Laboratory"/>
            <person name="Harder C.B."/>
            <person name="Miyauchi S."/>
            <person name="Viragh M."/>
            <person name="Kuo A."/>
            <person name="Thoen E."/>
            <person name="Andreopoulos B."/>
            <person name="Lu D."/>
            <person name="Skrede I."/>
            <person name="Drula E."/>
            <person name="Henrissat B."/>
            <person name="Morin E."/>
            <person name="Kohler A."/>
            <person name="Barry K."/>
            <person name="LaButti K."/>
            <person name="Morin E."/>
            <person name="Salamov A."/>
            <person name="Lipzen A."/>
            <person name="Mereny Z."/>
            <person name="Hegedus B."/>
            <person name="Baldrian P."/>
            <person name="Stursova M."/>
            <person name="Weitz H."/>
            <person name="Taylor A."/>
            <person name="Grigoriev I.V."/>
            <person name="Nagy L.G."/>
            <person name="Martin F."/>
            <person name="Kauserud H."/>
        </authorList>
    </citation>
    <scope>NUCLEOTIDE SEQUENCE</scope>
    <source>
        <strain evidence="2">CBHHK182m</strain>
    </source>
</reference>
<evidence type="ECO:0000313" key="2">
    <source>
        <dbReference type="EMBL" id="KAJ7705152.1"/>
    </source>
</evidence>
<evidence type="ECO:0000256" key="1">
    <source>
        <dbReference type="SAM" id="MobiDB-lite"/>
    </source>
</evidence>
<name>A0AAD7GTY6_9AGAR</name>
<organism evidence="2 3">
    <name type="scientific">Mycena metata</name>
    <dbReference type="NCBI Taxonomy" id="1033252"/>
    <lineage>
        <taxon>Eukaryota</taxon>
        <taxon>Fungi</taxon>
        <taxon>Dikarya</taxon>
        <taxon>Basidiomycota</taxon>
        <taxon>Agaricomycotina</taxon>
        <taxon>Agaricomycetes</taxon>
        <taxon>Agaricomycetidae</taxon>
        <taxon>Agaricales</taxon>
        <taxon>Marasmiineae</taxon>
        <taxon>Mycenaceae</taxon>
        <taxon>Mycena</taxon>
    </lineage>
</organism>
<feature type="region of interest" description="Disordered" evidence="1">
    <location>
        <begin position="1"/>
        <end position="23"/>
    </location>
</feature>
<dbReference type="AlphaFoldDB" id="A0AAD7GTY6"/>
<dbReference type="Proteomes" id="UP001215598">
    <property type="component" value="Unassembled WGS sequence"/>
</dbReference>
<sequence>MHIFTQRFQPKTPPEPGSEGAGIWASCQRTQRNKTEDFQKGTKDSGIPEWYKEIIKGPCGNTAEPDHLMLLEKLRKRYNESRTTPVVSGIPIFPQTPALCAVNGLADQFAQAAAMASPGPRLCDPIEANSDVEDSDGDVSNDFPVIPRCYGQVQGSWMGPRRLYWANGEGGHNTTEAQDERILLGTQKKRGSKKGRRVGGSDWRPSYFERRSNIY</sequence>
<accession>A0AAD7GTY6</accession>
<gene>
    <name evidence="2" type="ORF">B0H16DRAFT_1482432</name>
</gene>
<comment type="caution">
    <text evidence="2">The sequence shown here is derived from an EMBL/GenBank/DDBJ whole genome shotgun (WGS) entry which is preliminary data.</text>
</comment>
<keyword evidence="3" id="KW-1185">Reference proteome</keyword>